<name>C5B983_EDWI9</name>
<reference evidence="1 2" key="2">
    <citation type="journal article" date="2012" name="J. Bacteriol.">
        <title>Genome Sequence of Edwardsiella ictaluri 93-146, a Strain Associated with a Natural Channel Catfish Outbreak of Enteric Septicemia of Catfish.</title>
        <authorList>
            <person name="Williams M.L."/>
            <person name="Gillaspy A.F."/>
            <person name="Dyer D.W."/>
            <person name="Thune R.L."/>
            <person name="Waldbieser G.C."/>
            <person name="Schuster S.C."/>
            <person name="Gipson J."/>
            <person name="Zaitshik J."/>
            <person name="Landry C."/>
            <person name="Banes M.M."/>
            <person name="Lawrence M.L."/>
        </authorList>
    </citation>
    <scope>NUCLEOTIDE SEQUENCE [LARGE SCALE GENOMIC DNA]</scope>
    <source>
        <strain evidence="1 2">93-146</strain>
    </source>
</reference>
<gene>
    <name evidence="1" type="ordered locus">NT01EI_3695</name>
</gene>
<dbReference type="AlphaFoldDB" id="C5B983"/>
<evidence type="ECO:0000313" key="2">
    <source>
        <dbReference type="Proteomes" id="UP000001485"/>
    </source>
</evidence>
<evidence type="ECO:0000313" key="1">
    <source>
        <dbReference type="EMBL" id="ACR70823.1"/>
    </source>
</evidence>
<proteinExistence type="predicted"/>
<sequence length="50" mass="5843">MFGKVFPSLSMPVFQGFCLHGIPCSLLSYRFDYAIIFNIKMMLMTRIYTL</sequence>
<accession>C5B983</accession>
<protein>
    <submittedName>
        <fullName evidence="1">Uncharacterized protein</fullName>
    </submittedName>
</protein>
<dbReference type="EMBL" id="CP001600">
    <property type="protein sequence ID" value="ACR70823.1"/>
    <property type="molecule type" value="Genomic_DNA"/>
</dbReference>
<dbReference type="KEGG" id="eic:NT01EI_3695"/>
<organism evidence="1 2">
    <name type="scientific">Edwardsiella ictaluri (strain 93-146)</name>
    <dbReference type="NCBI Taxonomy" id="634503"/>
    <lineage>
        <taxon>Bacteria</taxon>
        <taxon>Pseudomonadati</taxon>
        <taxon>Pseudomonadota</taxon>
        <taxon>Gammaproteobacteria</taxon>
        <taxon>Enterobacterales</taxon>
        <taxon>Hafniaceae</taxon>
        <taxon>Edwardsiella</taxon>
    </lineage>
</organism>
<reference evidence="2" key="1">
    <citation type="submission" date="2009-03" db="EMBL/GenBank/DDBJ databases">
        <title>Complete genome sequence of Edwardsiella ictaluri 93-146.</title>
        <authorList>
            <person name="Williams M.L."/>
            <person name="Gillaspy A.F."/>
            <person name="Dyer D.W."/>
            <person name="Thune R.L."/>
            <person name="Waldbieser G.C."/>
            <person name="Schuster S.C."/>
            <person name="Gipson J."/>
            <person name="Zaitshik J."/>
            <person name="Landry C."/>
            <person name="Lawrence M.L."/>
        </authorList>
    </citation>
    <scope>NUCLEOTIDE SEQUENCE [LARGE SCALE GENOMIC DNA]</scope>
    <source>
        <strain evidence="2">93-146</strain>
    </source>
</reference>
<dbReference type="Proteomes" id="UP000001485">
    <property type="component" value="Chromosome"/>
</dbReference>
<dbReference type="HOGENOM" id="CLU_3117320_0_0_6"/>